<dbReference type="EMBL" id="BNCK01000003">
    <property type="protein sequence ID" value="GHF90102.1"/>
    <property type="molecule type" value="Genomic_DNA"/>
</dbReference>
<reference evidence="2" key="2">
    <citation type="submission" date="2020-09" db="EMBL/GenBank/DDBJ databases">
        <authorList>
            <person name="Sun Q."/>
            <person name="Kim S."/>
        </authorList>
    </citation>
    <scope>NUCLEOTIDE SEQUENCE</scope>
    <source>
        <strain evidence="2">KCTC 42731</strain>
    </source>
</reference>
<name>A0A919EK21_9GAMM</name>
<organism evidence="2 3">
    <name type="scientific">Thalassotalea marina</name>
    <dbReference type="NCBI Taxonomy" id="1673741"/>
    <lineage>
        <taxon>Bacteria</taxon>
        <taxon>Pseudomonadati</taxon>
        <taxon>Pseudomonadota</taxon>
        <taxon>Gammaproteobacteria</taxon>
        <taxon>Alteromonadales</taxon>
        <taxon>Colwelliaceae</taxon>
        <taxon>Thalassotalea</taxon>
    </lineage>
</organism>
<keyword evidence="1" id="KW-0732">Signal</keyword>
<proteinExistence type="predicted"/>
<feature type="signal peptide" evidence="1">
    <location>
        <begin position="1"/>
        <end position="21"/>
    </location>
</feature>
<reference evidence="2" key="1">
    <citation type="journal article" date="2014" name="Int. J. Syst. Evol. Microbiol.">
        <title>Complete genome sequence of Corynebacterium casei LMG S-19264T (=DSM 44701T), isolated from a smear-ripened cheese.</title>
        <authorList>
            <consortium name="US DOE Joint Genome Institute (JGI-PGF)"/>
            <person name="Walter F."/>
            <person name="Albersmeier A."/>
            <person name="Kalinowski J."/>
            <person name="Ruckert C."/>
        </authorList>
    </citation>
    <scope>NUCLEOTIDE SEQUENCE</scope>
    <source>
        <strain evidence="2">KCTC 42731</strain>
    </source>
</reference>
<keyword evidence="3" id="KW-1185">Reference proteome</keyword>
<evidence type="ECO:0000256" key="1">
    <source>
        <dbReference type="SAM" id="SignalP"/>
    </source>
</evidence>
<comment type="caution">
    <text evidence="2">The sequence shown here is derived from an EMBL/GenBank/DDBJ whole genome shotgun (WGS) entry which is preliminary data.</text>
</comment>
<feature type="chain" id="PRO_5036813509" evidence="1">
    <location>
        <begin position="22"/>
        <end position="70"/>
    </location>
</feature>
<dbReference type="AlphaFoldDB" id="A0A919EK21"/>
<protein>
    <submittedName>
        <fullName evidence="2">Uncharacterized protein</fullName>
    </submittedName>
</protein>
<evidence type="ECO:0000313" key="3">
    <source>
        <dbReference type="Proteomes" id="UP000623842"/>
    </source>
</evidence>
<sequence>MKKKIIIGSALAVLTTLAAVAGPMYWHEKHYYATSAKQQIVGEESLTCTGLKVVSGEVTPYWSYWQRGRC</sequence>
<accession>A0A919EK21</accession>
<dbReference type="RefSeq" id="WP_189769353.1">
    <property type="nucleotide sequence ID" value="NZ_BNCK01000003.1"/>
</dbReference>
<dbReference type="Proteomes" id="UP000623842">
    <property type="component" value="Unassembled WGS sequence"/>
</dbReference>
<gene>
    <name evidence="2" type="ORF">GCM10017161_17630</name>
</gene>
<evidence type="ECO:0000313" key="2">
    <source>
        <dbReference type="EMBL" id="GHF90102.1"/>
    </source>
</evidence>